<evidence type="ECO:0000256" key="1">
    <source>
        <dbReference type="ARBA" id="ARBA00006153"/>
    </source>
</evidence>
<dbReference type="SUPFAM" id="SSF53187">
    <property type="entry name" value="Zn-dependent exopeptidases"/>
    <property type="match status" value="1"/>
</dbReference>
<dbReference type="EMBL" id="ADMG01000015">
    <property type="protein sequence ID" value="EKB31963.1"/>
    <property type="molecule type" value="Genomic_DNA"/>
</dbReference>
<dbReference type="Gene3D" id="3.40.630.10">
    <property type="entry name" value="Zn peptidases"/>
    <property type="match status" value="1"/>
</dbReference>
<evidence type="ECO:0000313" key="6">
    <source>
        <dbReference type="Proteomes" id="UP000005835"/>
    </source>
</evidence>
<feature type="binding site" evidence="3">
    <location>
        <position position="96"/>
    </location>
    <ligand>
        <name>Zn(2+)</name>
        <dbReference type="ChEBI" id="CHEBI:29105"/>
        <label>1</label>
    </ligand>
</feature>
<protein>
    <submittedName>
        <fullName evidence="5">Hydantoinase/carbamoylase family amidase</fullName>
    </submittedName>
</protein>
<reference evidence="5 6" key="1">
    <citation type="submission" date="2012-05" db="EMBL/GenBank/DDBJ databases">
        <title>The Genome Sequence of Sutterella wadsworthensis 2_1_59BFAA.</title>
        <authorList>
            <consortium name="The Broad Institute Genome Sequencing Platform"/>
            <person name="Earl A."/>
            <person name="Ward D."/>
            <person name="Feldgarden M."/>
            <person name="Gevers D."/>
            <person name="Daigneault M."/>
            <person name="Strauss J."/>
            <person name="Allen-Vercoe E."/>
            <person name="Walker B."/>
            <person name="Young S.K."/>
            <person name="Zeng Q."/>
            <person name="Gargeya S."/>
            <person name="Fitzgerald M."/>
            <person name="Haas B."/>
            <person name="Abouelleil A."/>
            <person name="Alvarado L."/>
            <person name="Arachchi H.M."/>
            <person name="Berlin A.M."/>
            <person name="Chapman S.B."/>
            <person name="Goldberg J."/>
            <person name="Griggs A."/>
            <person name="Gujja S."/>
            <person name="Hansen M."/>
            <person name="Howarth C."/>
            <person name="Imamovic A."/>
            <person name="Larimer J."/>
            <person name="McCowen C."/>
            <person name="Montmayeur A."/>
            <person name="Murphy C."/>
            <person name="Neiman D."/>
            <person name="Pearson M."/>
            <person name="Priest M."/>
            <person name="Roberts A."/>
            <person name="Saif S."/>
            <person name="Shea T."/>
            <person name="Sisk P."/>
            <person name="Sykes S."/>
            <person name="Wortman J."/>
            <person name="Nusbaum C."/>
            <person name="Birren B."/>
        </authorList>
    </citation>
    <scope>NUCLEOTIDE SEQUENCE [LARGE SCALE GENOMIC DNA]</scope>
    <source>
        <strain evidence="5 6">2_1_59BFAA</strain>
    </source>
</reference>
<keyword evidence="3" id="KW-0862">Zinc</keyword>
<dbReference type="STRING" id="742823.HMPREF9465_00418"/>
<dbReference type="HOGENOM" id="CLU_024588_3_1_4"/>
<dbReference type="GO" id="GO:0046872">
    <property type="term" value="F:metal ion binding"/>
    <property type="evidence" value="ECO:0007669"/>
    <property type="project" value="UniProtKB-KW"/>
</dbReference>
<proteinExistence type="inferred from homology"/>
<dbReference type="InterPro" id="IPR010158">
    <property type="entry name" value="Amidase_Cbmase"/>
</dbReference>
<evidence type="ECO:0000256" key="3">
    <source>
        <dbReference type="PIRSR" id="PIRSR001235-1"/>
    </source>
</evidence>
<name>K1JZF8_9BURK</name>
<dbReference type="Pfam" id="PF01546">
    <property type="entry name" value="Peptidase_M20"/>
    <property type="match status" value="1"/>
</dbReference>
<keyword evidence="6" id="KW-1185">Reference proteome</keyword>
<feature type="binding site" evidence="3">
    <location>
        <position position="96"/>
    </location>
    <ligand>
        <name>Zn(2+)</name>
        <dbReference type="ChEBI" id="CHEBI:29105"/>
        <label>2</label>
    </ligand>
</feature>
<dbReference type="Proteomes" id="UP000005835">
    <property type="component" value="Unassembled WGS sequence"/>
</dbReference>
<dbReference type="InterPro" id="IPR011650">
    <property type="entry name" value="Peptidase_M20_dimer"/>
</dbReference>
<dbReference type="eggNOG" id="COG0624">
    <property type="taxonomic scope" value="Bacteria"/>
</dbReference>
<feature type="binding site" evidence="3">
    <location>
        <position position="396"/>
    </location>
    <ligand>
        <name>Zn(2+)</name>
        <dbReference type="ChEBI" id="CHEBI:29105"/>
        <label>2</label>
    </ligand>
</feature>
<accession>K1JZF8</accession>
<feature type="binding site" evidence="3">
    <location>
        <position position="85"/>
    </location>
    <ligand>
        <name>Zn(2+)</name>
        <dbReference type="ChEBI" id="CHEBI:29105"/>
        <label>1</label>
    </ligand>
</feature>
<dbReference type="PATRIC" id="fig|742823.3.peg.414"/>
<dbReference type="SUPFAM" id="SSF55031">
    <property type="entry name" value="Bacterial exopeptidase dimerisation domain"/>
    <property type="match status" value="1"/>
</dbReference>
<evidence type="ECO:0000259" key="4">
    <source>
        <dbReference type="Pfam" id="PF07687"/>
    </source>
</evidence>
<organism evidence="5 6">
    <name type="scientific">Sutterella wadsworthensis 2_1_59BFAA</name>
    <dbReference type="NCBI Taxonomy" id="742823"/>
    <lineage>
        <taxon>Bacteria</taxon>
        <taxon>Pseudomonadati</taxon>
        <taxon>Pseudomonadota</taxon>
        <taxon>Betaproteobacteria</taxon>
        <taxon>Burkholderiales</taxon>
        <taxon>Sutterellaceae</taxon>
        <taxon>Sutterella</taxon>
    </lineage>
</organism>
<feature type="domain" description="Peptidase M20 dimerisation" evidence="4">
    <location>
        <begin position="227"/>
        <end position="323"/>
    </location>
</feature>
<dbReference type="Pfam" id="PF07687">
    <property type="entry name" value="M20_dimer"/>
    <property type="match status" value="1"/>
</dbReference>
<dbReference type="NCBIfam" id="TIGR01879">
    <property type="entry name" value="hydantase"/>
    <property type="match status" value="1"/>
</dbReference>
<keyword evidence="3" id="KW-0479">Metal-binding</keyword>
<dbReference type="OrthoDB" id="9808195at2"/>
<dbReference type="PANTHER" id="PTHR32494">
    <property type="entry name" value="ALLANTOATE DEIMINASE-RELATED"/>
    <property type="match status" value="1"/>
</dbReference>
<feature type="binding site" evidence="3">
    <location>
        <position position="131"/>
    </location>
    <ligand>
        <name>Zn(2+)</name>
        <dbReference type="ChEBI" id="CHEBI:29105"/>
        <label>2</label>
    </ligand>
</feature>
<sequence>MSVTGLQTEGLKYAKAIFDTVRRMSADTLGVSRQGYSELETDVLHYLQGLGRDIGLEVRADDAGNVWMTMPGRDRTLPAFVAGSHVDSVPQGGNYDGLAGVTAALTVAWWMHRHQVQLERDYTVLMMRCEESSYFGKAYVGSLGMMGRLTQSDLMLRHRTEDITLGQCISACGLDPSKLTAGTPIVDLKKIACFVELHIEQGPTLTSNDKVRVGVVTGIRGNVRHKNVVCHGETAHSGAVNKEFRHDAVMATAALLSRMDNHWQEWLDRGEDLVFTVGVIRTGATAAISVIPGEVSFTLDMRSLSADTCERFHQLLLEEAAALEKERGVRFDFDKPLYTAPGLVDQALSDRIYKAAEDNGIPCMRLPSGAGHDAAVIGAAGIPVGMIFIANQNGSHNPHEEMIMKDFMTGTDLLWQTVRQFD</sequence>
<dbReference type="GO" id="GO:0016813">
    <property type="term" value="F:hydrolase activity, acting on carbon-nitrogen (but not peptide) bonds, in linear amidines"/>
    <property type="evidence" value="ECO:0007669"/>
    <property type="project" value="InterPro"/>
</dbReference>
<dbReference type="InterPro" id="IPR002933">
    <property type="entry name" value="Peptidase_M20"/>
</dbReference>
<comment type="caution">
    <text evidence="5">The sequence shown here is derived from an EMBL/GenBank/DDBJ whole genome shotgun (WGS) entry which is preliminary data.</text>
</comment>
<gene>
    <name evidence="5" type="ORF">HMPREF9465_00418</name>
</gene>
<evidence type="ECO:0000256" key="2">
    <source>
        <dbReference type="ARBA" id="ARBA00022801"/>
    </source>
</evidence>
<dbReference type="PANTHER" id="PTHR32494:SF5">
    <property type="entry name" value="ALLANTOATE AMIDOHYDROLASE"/>
    <property type="match status" value="1"/>
</dbReference>
<keyword evidence="2" id="KW-0378">Hydrolase</keyword>
<dbReference type="InterPro" id="IPR036264">
    <property type="entry name" value="Bact_exopeptidase_dim_dom"/>
</dbReference>
<comment type="cofactor">
    <cofactor evidence="3">
        <name>Zn(2+)</name>
        <dbReference type="ChEBI" id="CHEBI:29105"/>
    </cofactor>
    <text evidence="3">Binds 2 Zn(2+) ions per subunit.</text>
</comment>
<dbReference type="AlphaFoldDB" id="K1JZF8"/>
<dbReference type="Gene3D" id="3.30.70.360">
    <property type="match status" value="1"/>
</dbReference>
<dbReference type="PIRSF" id="PIRSF001235">
    <property type="entry name" value="Amidase_carbamoylase"/>
    <property type="match status" value="1"/>
</dbReference>
<comment type="similarity">
    <text evidence="1">Belongs to the peptidase M20 family.</text>
</comment>
<feature type="binding site" evidence="3">
    <location>
        <position position="198"/>
    </location>
    <ligand>
        <name>Zn(2+)</name>
        <dbReference type="ChEBI" id="CHEBI:29105"/>
        <label>1</label>
    </ligand>
</feature>
<dbReference type="RefSeq" id="WP_005433665.1">
    <property type="nucleotide sequence ID" value="NZ_JH815514.1"/>
</dbReference>
<evidence type="ECO:0000313" key="5">
    <source>
        <dbReference type="EMBL" id="EKB31963.1"/>
    </source>
</evidence>